<evidence type="ECO:0000313" key="2">
    <source>
        <dbReference type="EMBL" id="UUP13965.1"/>
    </source>
</evidence>
<keyword evidence="3" id="KW-1185">Reference proteome</keyword>
<gene>
    <name evidence="2" type="ORF">NQV15_01255</name>
</gene>
<dbReference type="Proteomes" id="UP001316184">
    <property type="component" value="Chromosome"/>
</dbReference>
<sequence>MTISPVAVTDRASFVLAANPGIMTLDGTNTWILREPGATHAVVVDPGPSDETHLQAVLAAAGEVGLVLFTHRHFDHTEALGRIVELTGAPARSIDPEFTRGAEPLVDGETIDVDGLSIDVFATPGHTTDSACFLMGAERSLLSGDTILGRGTTVIAHPDGVLGAYLDSLAHIRELIEEGLVERILPGHGPVIDQPAEVVDFYLDHRAERLDQVRAAVDAGATTPREVVQRVYRDVDESLWGAAELSVAAQLDYLRQPNFGA</sequence>
<proteinExistence type="predicted"/>
<dbReference type="InterPro" id="IPR036388">
    <property type="entry name" value="WH-like_DNA-bd_sf"/>
</dbReference>
<dbReference type="EMBL" id="CP102173">
    <property type="protein sequence ID" value="UUP13965.1"/>
    <property type="molecule type" value="Genomic_DNA"/>
</dbReference>
<dbReference type="SMART" id="SM00849">
    <property type="entry name" value="Lactamase_B"/>
    <property type="match status" value="1"/>
</dbReference>
<evidence type="ECO:0000259" key="1">
    <source>
        <dbReference type="SMART" id="SM00849"/>
    </source>
</evidence>
<name>A0ABY5M730_9ACTN</name>
<dbReference type="Gene3D" id="3.60.15.10">
    <property type="entry name" value="Ribonuclease Z/Hydroxyacylglutathione hydrolase-like"/>
    <property type="match status" value="1"/>
</dbReference>
<dbReference type="Pfam" id="PF17778">
    <property type="entry name" value="WHD_BLACT"/>
    <property type="match status" value="1"/>
</dbReference>
<dbReference type="Pfam" id="PF00753">
    <property type="entry name" value="Lactamase_B"/>
    <property type="match status" value="1"/>
</dbReference>
<evidence type="ECO:0000313" key="3">
    <source>
        <dbReference type="Proteomes" id="UP001316184"/>
    </source>
</evidence>
<dbReference type="Gene3D" id="1.10.10.10">
    <property type="entry name" value="Winged helix-like DNA-binding domain superfamily/Winged helix DNA-binding domain"/>
    <property type="match status" value="1"/>
</dbReference>
<dbReference type="CDD" id="cd16278">
    <property type="entry name" value="metallo-hydrolase-like_MBL-fold"/>
    <property type="match status" value="1"/>
</dbReference>
<reference evidence="2 3" key="1">
    <citation type="submission" date="2022-08" db="EMBL/GenBank/DDBJ databases">
        <title>novel species in genus Aeromicrobium.</title>
        <authorList>
            <person name="Ye L."/>
        </authorList>
    </citation>
    <scope>NUCLEOTIDE SEQUENCE [LARGE SCALE GENOMIC DNA]</scope>
    <source>
        <strain evidence="3">zg-Y1379</strain>
    </source>
</reference>
<dbReference type="SUPFAM" id="SSF56281">
    <property type="entry name" value="Metallo-hydrolase/oxidoreductase"/>
    <property type="match status" value="1"/>
</dbReference>
<dbReference type="PANTHER" id="PTHR23131">
    <property type="entry name" value="ENDORIBONUCLEASE LACTB2"/>
    <property type="match status" value="1"/>
</dbReference>
<protein>
    <submittedName>
        <fullName evidence="2">MBL fold metallo-hydrolase</fullName>
    </submittedName>
</protein>
<dbReference type="RefSeq" id="WP_232403102.1">
    <property type="nucleotide sequence ID" value="NZ_CP102173.1"/>
</dbReference>
<dbReference type="InterPro" id="IPR050662">
    <property type="entry name" value="Sec-metab_biosynth-thioest"/>
</dbReference>
<dbReference type="InterPro" id="IPR036866">
    <property type="entry name" value="RibonucZ/Hydroxyglut_hydro"/>
</dbReference>
<feature type="domain" description="Metallo-beta-lactamase" evidence="1">
    <location>
        <begin position="27"/>
        <end position="188"/>
    </location>
</feature>
<dbReference type="InterPro" id="IPR001279">
    <property type="entry name" value="Metallo-B-lactamas"/>
</dbReference>
<dbReference type="PANTHER" id="PTHR23131:SF0">
    <property type="entry name" value="ENDORIBONUCLEASE LACTB2"/>
    <property type="match status" value="1"/>
</dbReference>
<organism evidence="2 3">
    <name type="scientific">Aeromicrobium wangtongii</name>
    <dbReference type="NCBI Taxonomy" id="2969247"/>
    <lineage>
        <taxon>Bacteria</taxon>
        <taxon>Bacillati</taxon>
        <taxon>Actinomycetota</taxon>
        <taxon>Actinomycetes</taxon>
        <taxon>Propionibacteriales</taxon>
        <taxon>Nocardioidaceae</taxon>
        <taxon>Aeromicrobium</taxon>
    </lineage>
</organism>
<dbReference type="InterPro" id="IPR041516">
    <property type="entry name" value="LACTB2_WH"/>
</dbReference>
<accession>A0ABY5M730</accession>